<proteinExistence type="predicted"/>
<evidence type="ECO:0000313" key="1">
    <source>
        <dbReference type="EMBL" id="KAG2865640.1"/>
    </source>
</evidence>
<dbReference type="EMBL" id="MJFZ01000072">
    <property type="protein sequence ID" value="RAW39172.1"/>
    <property type="molecule type" value="Genomic_DNA"/>
</dbReference>
<accession>A0A329SU85</accession>
<evidence type="ECO:0000313" key="6">
    <source>
        <dbReference type="EMBL" id="KAG6957691.1"/>
    </source>
</evidence>
<dbReference type="AlphaFoldDB" id="A0A329SU85"/>
<reference evidence="6" key="3">
    <citation type="submission" date="2021-01" db="EMBL/GenBank/DDBJ databases">
        <title>Phytophthora aleatoria, a newly-described species from Pinus radiata is distinct from Phytophthora cactorum isolates based on comparative genomics.</title>
        <authorList>
            <person name="Mcdougal R."/>
            <person name="Panda P."/>
            <person name="Williams N."/>
            <person name="Studholme D.J."/>
        </authorList>
    </citation>
    <scope>NUCLEOTIDE SEQUENCE</scope>
    <source>
        <strain evidence="6">NZFS 3830</strain>
    </source>
</reference>
<evidence type="ECO:0000313" key="8">
    <source>
        <dbReference type="Proteomes" id="UP000251314"/>
    </source>
</evidence>
<dbReference type="Proteomes" id="UP000735874">
    <property type="component" value="Unassembled WGS sequence"/>
</dbReference>
<evidence type="ECO:0000313" key="4">
    <source>
        <dbReference type="EMBL" id="KAG2984409.1"/>
    </source>
</evidence>
<dbReference type="EMBL" id="RCMG01000054">
    <property type="protein sequence ID" value="KAG2865640.1"/>
    <property type="molecule type" value="Genomic_DNA"/>
</dbReference>
<evidence type="ECO:0000313" key="3">
    <source>
        <dbReference type="EMBL" id="KAG2950091.1"/>
    </source>
</evidence>
<protein>
    <submittedName>
        <fullName evidence="7">Uncharacterized protein</fullName>
    </submittedName>
</protein>
<gene>
    <name evidence="6" type="ORF">JG687_00009831</name>
    <name evidence="7" type="ORF">PC110_g4600</name>
    <name evidence="1" type="ORF">PC113_g3522</name>
    <name evidence="2" type="ORF">PC115_g2840</name>
    <name evidence="3" type="ORF">PC117_g4708</name>
    <name evidence="4" type="ORF">PC118_g8872</name>
    <name evidence="5" type="ORF">PC129_g1880</name>
</gene>
<dbReference type="EMBL" id="JAENGZ010000528">
    <property type="protein sequence ID" value="KAG6957691.1"/>
    <property type="molecule type" value="Genomic_DNA"/>
</dbReference>
<dbReference type="Proteomes" id="UP000251314">
    <property type="component" value="Unassembled WGS sequence"/>
</dbReference>
<dbReference type="Proteomes" id="UP000760860">
    <property type="component" value="Unassembled WGS sequence"/>
</dbReference>
<name>A0A329SU85_9STRA</name>
<organism evidence="7 8">
    <name type="scientific">Phytophthora cactorum</name>
    <dbReference type="NCBI Taxonomy" id="29920"/>
    <lineage>
        <taxon>Eukaryota</taxon>
        <taxon>Sar</taxon>
        <taxon>Stramenopiles</taxon>
        <taxon>Oomycota</taxon>
        <taxon>Peronosporomycetes</taxon>
        <taxon>Peronosporales</taxon>
        <taxon>Peronosporaceae</taxon>
        <taxon>Phytophthora</taxon>
    </lineage>
</organism>
<dbReference type="EMBL" id="RCMV01000032">
    <property type="protein sequence ID" value="KAG3227583.1"/>
    <property type="molecule type" value="Genomic_DNA"/>
</dbReference>
<dbReference type="Proteomes" id="UP000688947">
    <property type="component" value="Unassembled WGS sequence"/>
</dbReference>
<dbReference type="EMBL" id="RCMI01000044">
    <property type="protein sequence ID" value="KAG2939937.1"/>
    <property type="molecule type" value="Genomic_DNA"/>
</dbReference>
<evidence type="ECO:0000313" key="2">
    <source>
        <dbReference type="EMBL" id="KAG2939937.1"/>
    </source>
</evidence>
<dbReference type="OrthoDB" id="128153at2759"/>
<dbReference type="Proteomes" id="UP000774804">
    <property type="component" value="Unassembled WGS sequence"/>
</dbReference>
<evidence type="ECO:0000313" key="7">
    <source>
        <dbReference type="EMBL" id="RAW39172.1"/>
    </source>
</evidence>
<dbReference type="EMBL" id="RCMK01000077">
    <property type="protein sequence ID" value="KAG2950091.1"/>
    <property type="molecule type" value="Genomic_DNA"/>
</dbReference>
<dbReference type="EMBL" id="RCML01000233">
    <property type="protein sequence ID" value="KAG2984409.1"/>
    <property type="molecule type" value="Genomic_DNA"/>
</dbReference>
<reference evidence="7 8" key="1">
    <citation type="submission" date="2018-01" db="EMBL/GenBank/DDBJ databases">
        <title>Draft genome of the strawberry crown rot pathogen Phytophthora cactorum.</title>
        <authorList>
            <person name="Armitage A.D."/>
            <person name="Lysoe E."/>
            <person name="Nellist C.F."/>
            <person name="Harrison R.J."/>
            <person name="Brurberg M.B."/>
        </authorList>
    </citation>
    <scope>NUCLEOTIDE SEQUENCE [LARGE SCALE GENOMIC DNA]</scope>
    <source>
        <strain evidence="7 8">10300</strain>
    </source>
</reference>
<comment type="caution">
    <text evidence="7">The sequence shown here is derived from an EMBL/GenBank/DDBJ whole genome shotgun (WGS) entry which is preliminary data.</text>
</comment>
<reference evidence="1" key="2">
    <citation type="submission" date="2018-10" db="EMBL/GenBank/DDBJ databases">
        <title>Effector identification in a new, highly contiguous assembly of the strawberry crown rot pathogen Phytophthora cactorum.</title>
        <authorList>
            <person name="Armitage A.D."/>
            <person name="Nellist C.F."/>
            <person name="Bates H."/>
            <person name="Vickerstaff R.J."/>
            <person name="Harrison R.J."/>
        </authorList>
    </citation>
    <scope>NUCLEOTIDE SEQUENCE</scope>
    <source>
        <strain evidence="1">15-7</strain>
        <strain evidence="2">4032</strain>
        <strain evidence="3">4040</strain>
        <strain evidence="4">P415</strain>
        <strain evidence="5">P421</strain>
    </source>
</reference>
<dbReference type="VEuPathDB" id="FungiDB:PC110_g4600"/>
<dbReference type="Proteomes" id="UP000697107">
    <property type="component" value="Unassembled WGS sequence"/>
</dbReference>
<keyword evidence="8" id="KW-1185">Reference proteome</keyword>
<sequence length="128" mass="14271">MGPRKQPIAKVVVPNECLTNVKFVLDEKFTKKCQNLAKDYREAPQDTKLPFGVRISKAGAISEDQIQVMAKDHHTMETLAAVPDAVEWVAATCMNMLDIPEGLEEYAELDEEAVTAALKRIILPMSRD</sequence>
<evidence type="ECO:0000313" key="5">
    <source>
        <dbReference type="EMBL" id="KAG3227583.1"/>
    </source>
</evidence>
<dbReference type="Proteomes" id="UP000736787">
    <property type="component" value="Unassembled WGS sequence"/>
</dbReference>